<dbReference type="CDD" id="cd00085">
    <property type="entry name" value="HNHc"/>
    <property type="match status" value="1"/>
</dbReference>
<dbReference type="Proteomes" id="UP001560045">
    <property type="component" value="Unassembled WGS sequence"/>
</dbReference>
<reference evidence="3 4" key="1">
    <citation type="submission" date="2024-06" db="EMBL/GenBank/DDBJ databases">
        <title>Draft genome sequence of Geodermatophilus badlandi, a novel member of the Geodermatophilaceae isolated from badland sedimentary rocks in the Red desert, Wyoming, USA.</title>
        <authorList>
            <person name="Ben Tekaya S."/>
            <person name="Nouioui I."/>
            <person name="Flores G.M."/>
            <person name="Shaal M.N."/>
            <person name="Bredoire F."/>
            <person name="Basile F."/>
            <person name="Van Diepen L."/>
            <person name="Ward N.L."/>
        </authorList>
    </citation>
    <scope>NUCLEOTIDE SEQUENCE [LARGE SCALE GENOMIC DNA]</scope>
    <source>
        <strain evidence="3 4">WL48A</strain>
    </source>
</reference>
<dbReference type="InterPro" id="IPR003615">
    <property type="entry name" value="HNH_nuc"/>
</dbReference>
<keyword evidence="4" id="KW-1185">Reference proteome</keyword>
<proteinExistence type="predicted"/>
<dbReference type="InterPro" id="IPR003870">
    <property type="entry name" value="DUF222"/>
</dbReference>
<organism evidence="3 4">
    <name type="scientific">Geodermatophilus maliterrae</name>
    <dbReference type="NCBI Taxonomy" id="3162531"/>
    <lineage>
        <taxon>Bacteria</taxon>
        <taxon>Bacillati</taxon>
        <taxon>Actinomycetota</taxon>
        <taxon>Actinomycetes</taxon>
        <taxon>Geodermatophilales</taxon>
        <taxon>Geodermatophilaceae</taxon>
        <taxon>Geodermatophilus</taxon>
    </lineage>
</organism>
<sequence length="509" mass="55320">MFEQAEVYADGTVRSLGCFADDGRPVSREELVAAIGELPSTDEFMAVMCPPGSAERLALPDHWVVRLVALVERRAAALVAERADLVAQLAGQRPGEEDGGRPVPEVMDVSEWLPCELGLVHPYGERRAGRVIRTSLALTSRFPATLRLLARGEIDEARAEAVVDLLEPLDEQLAARVEALVLPRAPEQTPTSLRASIRRCIDRLGPEARERRHRQAQADADVRWWATEDGMARMAADLTLPAAAACGEVIDGLARQLRDGGDERPIGQLRAEVFQDLVLRPWTERPGVGVSLVVHAPLSTLAGGDEPADVDGHPVSAAQCRELLDRVGALDLHRPGGGTLEFAVHDDAGHLVAVATRRGLERGARRAGLRPPPPTTAYRPTQGHRRFGQVRDRRCRHPHCNRRVGRTDLDHVRPWPHGRTACDNLCCPCRRHHRLKTHARGWRFRLLPGGRLEVATPSGITRVTDPPRVLREAGSAVPVRSGAPPGAAGDPAMAPRGGDAPPDLTGCPF</sequence>
<name>A0ABV3XJN6_9ACTN</name>
<comment type="caution">
    <text evidence="3">The sequence shown here is derived from an EMBL/GenBank/DDBJ whole genome shotgun (WGS) entry which is preliminary data.</text>
</comment>
<feature type="region of interest" description="Disordered" evidence="1">
    <location>
        <begin position="473"/>
        <end position="509"/>
    </location>
</feature>
<dbReference type="RefSeq" id="WP_369208281.1">
    <property type="nucleotide sequence ID" value="NZ_JBFNXQ010000054.1"/>
</dbReference>
<feature type="compositionally biased region" description="Low complexity" evidence="1">
    <location>
        <begin position="482"/>
        <end position="503"/>
    </location>
</feature>
<evidence type="ECO:0000313" key="4">
    <source>
        <dbReference type="Proteomes" id="UP001560045"/>
    </source>
</evidence>
<accession>A0ABV3XJN6</accession>
<evidence type="ECO:0000256" key="1">
    <source>
        <dbReference type="SAM" id="MobiDB-lite"/>
    </source>
</evidence>
<feature type="domain" description="DUF222" evidence="2">
    <location>
        <begin position="71"/>
        <end position="324"/>
    </location>
</feature>
<dbReference type="EMBL" id="JBFNXQ010000054">
    <property type="protein sequence ID" value="MEX5719946.1"/>
    <property type="molecule type" value="Genomic_DNA"/>
</dbReference>
<evidence type="ECO:0000313" key="3">
    <source>
        <dbReference type="EMBL" id="MEX5719946.1"/>
    </source>
</evidence>
<gene>
    <name evidence="3" type="ORF">ABQ292_16400</name>
</gene>
<dbReference type="Pfam" id="PF02720">
    <property type="entry name" value="DUF222"/>
    <property type="match status" value="1"/>
</dbReference>
<evidence type="ECO:0000259" key="2">
    <source>
        <dbReference type="Pfam" id="PF02720"/>
    </source>
</evidence>
<protein>
    <submittedName>
        <fullName evidence="3">DUF222 domain-containing protein</fullName>
    </submittedName>
</protein>
<feature type="region of interest" description="Disordered" evidence="1">
    <location>
        <begin position="362"/>
        <end position="388"/>
    </location>
</feature>